<sequence length="218" mass="22388">MHPRDLFAVVRCRPLFNRHVTRTTNFGLLTTLLLVSLRMIVLASLVSLINQVSGTPYIVGGDSPAGTDCSGLVSWVVNAATDRPVYGNRFNTGNEEAALLARGFQYGTAPNALVVGWNGGHTAVTLPDGTPVSSGERGGVHVGGAGAYQPGFTHHMFLPMPADGDGAPMGLPGLPPPPPDAPPPPPDAPPVLVGSIAPDMPPPPAPELPPPGDPGIPS</sequence>
<evidence type="ECO:0000313" key="4">
    <source>
        <dbReference type="Proteomes" id="UP000199251"/>
    </source>
</evidence>
<dbReference type="EMBL" id="CTEE01000001">
    <property type="protein sequence ID" value="CQD19742.1"/>
    <property type="molecule type" value="Genomic_DNA"/>
</dbReference>
<feature type="compositionally biased region" description="Low complexity" evidence="1">
    <location>
        <begin position="161"/>
        <end position="172"/>
    </location>
</feature>
<dbReference type="STRING" id="141349.BN1232_04657"/>
<protein>
    <submittedName>
        <fullName evidence="3">NlpC/P60 family protein</fullName>
    </submittedName>
</protein>
<keyword evidence="2" id="KW-0812">Transmembrane</keyword>
<proteinExistence type="predicted"/>
<keyword evidence="2" id="KW-0472">Membrane</keyword>
<dbReference type="Proteomes" id="UP000199251">
    <property type="component" value="Unassembled WGS sequence"/>
</dbReference>
<feature type="compositionally biased region" description="Pro residues" evidence="1">
    <location>
        <begin position="199"/>
        <end position="218"/>
    </location>
</feature>
<evidence type="ECO:0000313" key="3">
    <source>
        <dbReference type="EMBL" id="CQD19742.1"/>
    </source>
</evidence>
<dbReference type="SUPFAM" id="SSF54001">
    <property type="entry name" value="Cysteine proteinases"/>
    <property type="match status" value="1"/>
</dbReference>
<feature type="transmembrane region" description="Helical" evidence="2">
    <location>
        <begin position="26"/>
        <end position="49"/>
    </location>
</feature>
<dbReference type="AlphaFoldDB" id="A0A0E4H0S2"/>
<reference evidence="3 4" key="1">
    <citation type="submission" date="2015-03" db="EMBL/GenBank/DDBJ databases">
        <authorList>
            <person name="Urmite Genomes"/>
        </authorList>
    </citation>
    <scope>NUCLEOTIDE SEQUENCE [LARGE SCALE GENOMIC DNA]</scope>
    <source>
        <strain evidence="3 4">CSUR P1491</strain>
    </source>
</reference>
<dbReference type="InterPro" id="IPR038765">
    <property type="entry name" value="Papain-like_cys_pep_sf"/>
</dbReference>
<feature type="region of interest" description="Disordered" evidence="1">
    <location>
        <begin position="160"/>
        <end position="218"/>
    </location>
</feature>
<evidence type="ECO:0000256" key="2">
    <source>
        <dbReference type="SAM" id="Phobius"/>
    </source>
</evidence>
<organism evidence="3 4">
    <name type="scientific">Mycobacterium lentiflavum</name>
    <dbReference type="NCBI Taxonomy" id="141349"/>
    <lineage>
        <taxon>Bacteria</taxon>
        <taxon>Bacillati</taxon>
        <taxon>Actinomycetota</taxon>
        <taxon>Actinomycetes</taxon>
        <taxon>Mycobacteriales</taxon>
        <taxon>Mycobacteriaceae</taxon>
        <taxon>Mycobacterium</taxon>
        <taxon>Mycobacterium simiae complex</taxon>
    </lineage>
</organism>
<accession>A0A0E4H0S2</accession>
<gene>
    <name evidence="3" type="ORF">BN1232_04657</name>
</gene>
<keyword evidence="2" id="KW-1133">Transmembrane helix</keyword>
<dbReference type="Gene3D" id="3.90.1720.10">
    <property type="entry name" value="endopeptidase domain like (from Nostoc punctiforme)"/>
    <property type="match status" value="1"/>
</dbReference>
<feature type="compositionally biased region" description="Pro residues" evidence="1">
    <location>
        <begin position="173"/>
        <end position="189"/>
    </location>
</feature>
<name>A0A0E4H0S2_MYCLN</name>
<evidence type="ECO:0000256" key="1">
    <source>
        <dbReference type="SAM" id="MobiDB-lite"/>
    </source>
</evidence>